<dbReference type="Proteomes" id="UP000681967">
    <property type="component" value="Unassembled WGS sequence"/>
</dbReference>
<dbReference type="EMBL" id="CAJOBH010016292">
    <property type="protein sequence ID" value="CAF4192604.1"/>
    <property type="molecule type" value="Genomic_DNA"/>
</dbReference>
<evidence type="ECO:0000313" key="3">
    <source>
        <dbReference type="EMBL" id="CAF1351127.1"/>
    </source>
</evidence>
<evidence type="ECO:0000313" key="6">
    <source>
        <dbReference type="Proteomes" id="UP000663855"/>
    </source>
</evidence>
<gene>
    <name evidence="5" type="ORF">BYL167_LOCUS23304</name>
    <name evidence="2" type="ORF">CJN711_LOCUS16507</name>
    <name evidence="4" type="ORF">GIL414_LOCUS16915</name>
    <name evidence="3" type="ORF">KQP761_LOCUS7244</name>
</gene>
<dbReference type="EMBL" id="CAJNOV010007640">
    <property type="protein sequence ID" value="CAF1292560.1"/>
    <property type="molecule type" value="Genomic_DNA"/>
</dbReference>
<dbReference type="AlphaFoldDB" id="A0A815CUQ3"/>
<organism evidence="2 6">
    <name type="scientific">Rotaria magnacalcarata</name>
    <dbReference type="NCBI Taxonomy" id="392030"/>
    <lineage>
        <taxon>Eukaryota</taxon>
        <taxon>Metazoa</taxon>
        <taxon>Spiralia</taxon>
        <taxon>Gnathifera</taxon>
        <taxon>Rotifera</taxon>
        <taxon>Eurotatoria</taxon>
        <taxon>Bdelloidea</taxon>
        <taxon>Philodinida</taxon>
        <taxon>Philodinidae</taxon>
        <taxon>Rotaria</taxon>
    </lineage>
</organism>
<proteinExistence type="predicted"/>
<dbReference type="InterPro" id="IPR001242">
    <property type="entry name" value="Condensation_dom"/>
</dbReference>
<dbReference type="GO" id="GO:0003824">
    <property type="term" value="F:catalytic activity"/>
    <property type="evidence" value="ECO:0007669"/>
    <property type="project" value="InterPro"/>
</dbReference>
<evidence type="ECO:0000313" key="5">
    <source>
        <dbReference type="EMBL" id="CAF4192604.1"/>
    </source>
</evidence>
<protein>
    <recommendedName>
        <fullName evidence="1">Condensation domain-containing protein</fullName>
    </recommendedName>
</protein>
<dbReference type="Gene3D" id="3.30.559.10">
    <property type="entry name" value="Chloramphenicol acetyltransferase-like domain"/>
    <property type="match status" value="1"/>
</dbReference>
<dbReference type="EMBL" id="CAJOBJ010007863">
    <property type="protein sequence ID" value="CAF4097039.1"/>
    <property type="molecule type" value="Genomic_DNA"/>
</dbReference>
<dbReference type="SUPFAM" id="SSF52777">
    <property type="entry name" value="CoA-dependent acyltransferases"/>
    <property type="match status" value="2"/>
</dbReference>
<evidence type="ECO:0000313" key="2">
    <source>
        <dbReference type="EMBL" id="CAF1292560.1"/>
    </source>
</evidence>
<dbReference type="GO" id="GO:0005737">
    <property type="term" value="C:cytoplasm"/>
    <property type="evidence" value="ECO:0007669"/>
    <property type="project" value="TreeGrafter"/>
</dbReference>
<dbReference type="EMBL" id="CAJNOW010002447">
    <property type="protein sequence ID" value="CAF1351127.1"/>
    <property type="molecule type" value="Genomic_DNA"/>
</dbReference>
<evidence type="ECO:0000313" key="4">
    <source>
        <dbReference type="EMBL" id="CAF4097039.1"/>
    </source>
</evidence>
<dbReference type="GO" id="GO:0043041">
    <property type="term" value="P:amino acid activation for nonribosomal peptide biosynthetic process"/>
    <property type="evidence" value="ECO:0007669"/>
    <property type="project" value="TreeGrafter"/>
</dbReference>
<dbReference type="GO" id="GO:0031177">
    <property type="term" value="F:phosphopantetheine binding"/>
    <property type="evidence" value="ECO:0007669"/>
    <property type="project" value="TreeGrafter"/>
</dbReference>
<sequence>MEKRPALTPLSSPIVTAMKCSRCVASFAQQRKWNDQKINSDNLALPAVTNVLLPLTIKHGSMAVDRIRSSIVAILMKYEVLRTGIRFDQQRGELIQEVRPISNDTNYSFQLTCGVQSQQEVHALLSQEIVKNFSQIADGLLVRCHLIKMNFDDAEYLQADDLIVFAIHPIAFDLNSMGPFFDAFTRVYDLNGLDIVDTPQYSDFTLYEHARLNDSTLQFSIKQARIFWSALMDGYDWNRNIPLPEISRNEIKSYSNYHHTIRFTLSQELVNAQMKFTSSNNVSMFELNLAYYFIFLYKLAHGNTCDLCVACAIDRRVLAEMKSMIGTFADLLPYRIMIKTTESFTDFVLRVHGLCAKVLEHVEWPYQQVVTSGSDLSLTDFPIRFEYISSPSFLKRKETTQRKMKDATLEPYTTEKWLVGNVAPSSDFSLVVAHDSDEKTTDYTLQCSAKFYDYDTLIAMSRQFKHILLQFLSANSVNTILQRDIQMIDNHALLLPHDIEELKITCLNRIPVVVNTGKYTIAQTHWFFRG</sequence>
<evidence type="ECO:0000259" key="1">
    <source>
        <dbReference type="Pfam" id="PF00668"/>
    </source>
</evidence>
<reference evidence="2" key="1">
    <citation type="submission" date="2021-02" db="EMBL/GenBank/DDBJ databases">
        <authorList>
            <person name="Nowell W R."/>
        </authorList>
    </citation>
    <scope>NUCLEOTIDE SEQUENCE</scope>
</reference>
<dbReference type="Proteomes" id="UP000663834">
    <property type="component" value="Unassembled WGS sequence"/>
</dbReference>
<dbReference type="Proteomes" id="UP000663855">
    <property type="component" value="Unassembled WGS sequence"/>
</dbReference>
<dbReference type="OrthoDB" id="10022786at2759"/>
<dbReference type="Pfam" id="PF00668">
    <property type="entry name" value="Condensation"/>
    <property type="match status" value="1"/>
</dbReference>
<dbReference type="GO" id="GO:0044550">
    <property type="term" value="P:secondary metabolite biosynthetic process"/>
    <property type="evidence" value="ECO:0007669"/>
    <property type="project" value="TreeGrafter"/>
</dbReference>
<feature type="domain" description="Condensation" evidence="1">
    <location>
        <begin position="26"/>
        <end position="474"/>
    </location>
</feature>
<dbReference type="Proteomes" id="UP000681720">
    <property type="component" value="Unassembled WGS sequence"/>
</dbReference>
<dbReference type="PANTHER" id="PTHR45527:SF1">
    <property type="entry name" value="FATTY ACID SYNTHASE"/>
    <property type="match status" value="1"/>
</dbReference>
<dbReference type="PANTHER" id="PTHR45527">
    <property type="entry name" value="NONRIBOSOMAL PEPTIDE SYNTHETASE"/>
    <property type="match status" value="1"/>
</dbReference>
<dbReference type="InterPro" id="IPR023213">
    <property type="entry name" value="CAT-like_dom_sf"/>
</dbReference>
<accession>A0A815CUQ3</accession>
<comment type="caution">
    <text evidence="2">The sequence shown here is derived from an EMBL/GenBank/DDBJ whole genome shotgun (WGS) entry which is preliminary data.</text>
</comment>
<dbReference type="Gene3D" id="3.30.559.30">
    <property type="entry name" value="Nonribosomal peptide synthetase, condensation domain"/>
    <property type="match status" value="1"/>
</dbReference>
<name>A0A815CUQ3_9BILA</name>